<keyword evidence="10" id="KW-1185">Reference proteome</keyword>
<evidence type="ECO:0000256" key="5">
    <source>
        <dbReference type="ARBA" id="ARBA00023124"/>
    </source>
</evidence>
<gene>
    <name evidence="9" type="ORF">SAMN03080606_03145</name>
</gene>
<dbReference type="InterPro" id="IPR036590">
    <property type="entry name" value="SRAP-like"/>
</dbReference>
<evidence type="ECO:0000256" key="7">
    <source>
        <dbReference type="ARBA" id="ARBA00023239"/>
    </source>
</evidence>
<keyword evidence="4 8" id="KW-0378">Hydrolase</keyword>
<dbReference type="GO" id="GO:0006508">
    <property type="term" value="P:proteolysis"/>
    <property type="evidence" value="ECO:0007669"/>
    <property type="project" value="UniProtKB-KW"/>
</dbReference>
<sequence length="197" mass="22997">MCGRFFFEGDLDEVIERFNIHINNATQYRKGEIYPSYEFPVIYKKEENRIELFKWGFTAPYLRNLVINARGETVDSKPMFKRALIEGRCIIPANGYFEWQSDGNIKIKHKISLVNQKLFSMAGLYSKLIDKNGEVFTGFTIITKEAIPSLKKIHHRMPVILSSEKEDLWISEANDHTPINILRSDMIKDDDIYIEIV</sequence>
<organism evidence="9 10">
    <name type="scientific">Alkaliphilus peptidifermentans DSM 18978</name>
    <dbReference type="NCBI Taxonomy" id="1120976"/>
    <lineage>
        <taxon>Bacteria</taxon>
        <taxon>Bacillati</taxon>
        <taxon>Bacillota</taxon>
        <taxon>Clostridia</taxon>
        <taxon>Peptostreptococcales</taxon>
        <taxon>Natronincolaceae</taxon>
        <taxon>Alkaliphilus</taxon>
    </lineage>
</organism>
<evidence type="ECO:0000256" key="6">
    <source>
        <dbReference type="ARBA" id="ARBA00023125"/>
    </source>
</evidence>
<dbReference type="PANTHER" id="PTHR13604:SF0">
    <property type="entry name" value="ABASIC SITE PROCESSING PROTEIN HMCES"/>
    <property type="match status" value="1"/>
</dbReference>
<dbReference type="RefSeq" id="WP_091545463.1">
    <property type="nucleotide sequence ID" value="NZ_FMUS01000022.1"/>
</dbReference>
<evidence type="ECO:0000313" key="9">
    <source>
        <dbReference type="EMBL" id="SCY93631.1"/>
    </source>
</evidence>
<dbReference type="Proteomes" id="UP000198636">
    <property type="component" value="Unassembled WGS sequence"/>
</dbReference>
<evidence type="ECO:0000256" key="4">
    <source>
        <dbReference type="ARBA" id="ARBA00022801"/>
    </source>
</evidence>
<proteinExistence type="inferred from homology"/>
<dbReference type="OrthoDB" id="9782620at2"/>
<comment type="similarity">
    <text evidence="1 8">Belongs to the SOS response-associated peptidase family.</text>
</comment>
<evidence type="ECO:0000256" key="3">
    <source>
        <dbReference type="ARBA" id="ARBA00022763"/>
    </source>
</evidence>
<dbReference type="Pfam" id="PF02586">
    <property type="entry name" value="SRAP"/>
    <property type="match status" value="1"/>
</dbReference>
<dbReference type="EC" id="3.4.-.-" evidence="8"/>
<keyword evidence="2 8" id="KW-0645">Protease</keyword>
<dbReference type="GO" id="GO:0003697">
    <property type="term" value="F:single-stranded DNA binding"/>
    <property type="evidence" value="ECO:0007669"/>
    <property type="project" value="InterPro"/>
</dbReference>
<dbReference type="STRING" id="1120976.SAMN03080606_03145"/>
<evidence type="ECO:0000256" key="1">
    <source>
        <dbReference type="ARBA" id="ARBA00008136"/>
    </source>
</evidence>
<dbReference type="SUPFAM" id="SSF143081">
    <property type="entry name" value="BB1717-like"/>
    <property type="match status" value="1"/>
</dbReference>
<evidence type="ECO:0000256" key="8">
    <source>
        <dbReference type="RuleBase" id="RU364100"/>
    </source>
</evidence>
<keyword evidence="7" id="KW-0456">Lyase</keyword>
<dbReference type="GO" id="GO:0008233">
    <property type="term" value="F:peptidase activity"/>
    <property type="evidence" value="ECO:0007669"/>
    <property type="project" value="UniProtKB-KW"/>
</dbReference>
<keyword evidence="5" id="KW-0190">Covalent protein-DNA linkage</keyword>
<dbReference type="PANTHER" id="PTHR13604">
    <property type="entry name" value="DC12-RELATED"/>
    <property type="match status" value="1"/>
</dbReference>
<reference evidence="9 10" key="1">
    <citation type="submission" date="2016-10" db="EMBL/GenBank/DDBJ databases">
        <authorList>
            <person name="de Groot N.N."/>
        </authorList>
    </citation>
    <scope>NUCLEOTIDE SEQUENCE [LARGE SCALE GENOMIC DNA]</scope>
    <source>
        <strain evidence="9 10">DSM 18978</strain>
    </source>
</reference>
<dbReference type="EMBL" id="FMUS01000022">
    <property type="protein sequence ID" value="SCY93631.1"/>
    <property type="molecule type" value="Genomic_DNA"/>
</dbReference>
<evidence type="ECO:0000256" key="2">
    <source>
        <dbReference type="ARBA" id="ARBA00022670"/>
    </source>
</evidence>
<evidence type="ECO:0000313" key="10">
    <source>
        <dbReference type="Proteomes" id="UP000198636"/>
    </source>
</evidence>
<dbReference type="Gene3D" id="3.90.1680.10">
    <property type="entry name" value="SOS response associated peptidase-like"/>
    <property type="match status" value="1"/>
</dbReference>
<name>A0A1G5K0D3_9FIRM</name>
<protein>
    <recommendedName>
        <fullName evidence="8">Abasic site processing protein</fullName>
        <ecNumber evidence="8">3.4.-.-</ecNumber>
    </recommendedName>
</protein>
<dbReference type="GO" id="GO:0106300">
    <property type="term" value="P:protein-DNA covalent cross-linking repair"/>
    <property type="evidence" value="ECO:0007669"/>
    <property type="project" value="InterPro"/>
</dbReference>
<keyword evidence="3" id="KW-0227">DNA damage</keyword>
<dbReference type="AlphaFoldDB" id="A0A1G5K0D3"/>
<dbReference type="GO" id="GO:0016829">
    <property type="term" value="F:lyase activity"/>
    <property type="evidence" value="ECO:0007669"/>
    <property type="project" value="UniProtKB-KW"/>
</dbReference>
<dbReference type="InterPro" id="IPR003738">
    <property type="entry name" value="SRAP"/>
</dbReference>
<accession>A0A1G5K0D3</accession>
<keyword evidence="6" id="KW-0238">DNA-binding</keyword>